<accession>A0A0A1V7Q9</accession>
<comment type="caution">
    <text evidence="4">The sequence shown here is derived from an EMBL/GenBank/DDBJ whole genome shotgun (WGS) entry which is preliminary data.</text>
</comment>
<feature type="signal peptide" evidence="2">
    <location>
        <begin position="1"/>
        <end position="17"/>
    </location>
</feature>
<dbReference type="PANTHER" id="PTHR47572">
    <property type="entry name" value="LIPOPROTEIN-RELATED"/>
    <property type="match status" value="1"/>
</dbReference>
<dbReference type="InterPro" id="IPR011041">
    <property type="entry name" value="Quinoprot_gluc/sorb_DH_b-prop"/>
</dbReference>
<dbReference type="HOGENOM" id="CLU_039534_1_1_1"/>
<proteinExistence type="predicted"/>
<dbReference type="InterPro" id="IPR054539">
    <property type="entry name" value="Beta-prop_PDH"/>
</dbReference>
<dbReference type="PANTHER" id="PTHR47572:SF4">
    <property type="entry name" value="LACTONASE DRP35"/>
    <property type="match status" value="1"/>
</dbReference>
<gene>
    <name evidence="4" type="ORF">X797_000352</name>
</gene>
<evidence type="ECO:0000256" key="1">
    <source>
        <dbReference type="SAM" id="MobiDB-lite"/>
    </source>
</evidence>
<evidence type="ECO:0000259" key="3">
    <source>
        <dbReference type="Pfam" id="PF22807"/>
    </source>
</evidence>
<protein>
    <submittedName>
        <fullName evidence="4">Glucose/sorbosone dehydrogenase-like protein</fullName>
    </submittedName>
</protein>
<evidence type="ECO:0000313" key="4">
    <source>
        <dbReference type="EMBL" id="EXV05636.1"/>
    </source>
</evidence>
<keyword evidence="2" id="KW-0732">Signal</keyword>
<organism evidence="4 5">
    <name type="scientific">Metarhizium robertsii</name>
    <dbReference type="NCBI Taxonomy" id="568076"/>
    <lineage>
        <taxon>Eukaryota</taxon>
        <taxon>Fungi</taxon>
        <taxon>Dikarya</taxon>
        <taxon>Ascomycota</taxon>
        <taxon>Pezizomycotina</taxon>
        <taxon>Sordariomycetes</taxon>
        <taxon>Hypocreomycetidae</taxon>
        <taxon>Hypocreales</taxon>
        <taxon>Clavicipitaceae</taxon>
        <taxon>Metarhizium</taxon>
    </lineage>
</organism>
<dbReference type="Gene3D" id="2.120.10.30">
    <property type="entry name" value="TolB, C-terminal domain"/>
    <property type="match status" value="1"/>
</dbReference>
<feature type="chain" id="PRO_5001981144" evidence="2">
    <location>
        <begin position="18"/>
        <end position="475"/>
    </location>
</feature>
<dbReference type="OrthoDB" id="507128at2759"/>
<dbReference type="EMBL" id="JELW01000001">
    <property type="protein sequence ID" value="EXV05636.1"/>
    <property type="molecule type" value="Genomic_DNA"/>
</dbReference>
<dbReference type="AlphaFoldDB" id="A0A0A1V7Q9"/>
<dbReference type="SUPFAM" id="SSF50952">
    <property type="entry name" value="Soluble quinoprotein glucose dehydrogenase"/>
    <property type="match status" value="1"/>
</dbReference>
<dbReference type="eggNOG" id="ENOG502S0Y3">
    <property type="taxonomic scope" value="Eukaryota"/>
</dbReference>
<feature type="domain" description="Pyrroloquinoline quinone-dependent pyranose dehydrogenase beta-propeller" evidence="3">
    <location>
        <begin position="43"/>
        <end position="437"/>
    </location>
</feature>
<dbReference type="Proteomes" id="UP000030151">
    <property type="component" value="Unassembled WGS sequence"/>
</dbReference>
<reference evidence="4 5" key="1">
    <citation type="submission" date="2014-02" db="EMBL/GenBank/DDBJ databases">
        <title>The genome sequence of the entomopathogenic fungus Metarhizium robertsii ARSEF 2575.</title>
        <authorList>
            <person name="Giuliano Garisto Donzelli B."/>
            <person name="Roe B.A."/>
            <person name="Macmil S.L."/>
            <person name="Krasnoff S.B."/>
            <person name="Gibson D.M."/>
        </authorList>
    </citation>
    <scope>NUCLEOTIDE SEQUENCE [LARGE SCALE GENOMIC DNA]</scope>
    <source>
        <strain evidence="4 5">ARSEF 2575</strain>
    </source>
</reference>
<dbReference type="InterPro" id="IPR011042">
    <property type="entry name" value="6-blade_b-propeller_TolB-like"/>
</dbReference>
<name>A0A0A1V7Q9_9HYPO</name>
<dbReference type="Pfam" id="PF22807">
    <property type="entry name" value="TrAA12"/>
    <property type="match status" value="1"/>
</dbReference>
<feature type="region of interest" description="Disordered" evidence="1">
    <location>
        <begin position="257"/>
        <end position="278"/>
    </location>
</feature>
<evidence type="ECO:0000256" key="2">
    <source>
        <dbReference type="SAM" id="SignalP"/>
    </source>
</evidence>
<dbReference type="InterPro" id="IPR051262">
    <property type="entry name" value="SMP-30/CGR1_Lactonase"/>
</dbReference>
<evidence type="ECO:0000313" key="5">
    <source>
        <dbReference type="Proteomes" id="UP000030151"/>
    </source>
</evidence>
<sequence>MSLRSALVAVWAASATAQFIPSILGSRDGSGCPNTLAVSYPAPVAAKGWTYRLVAKGFKKPRSIVFDDNGGLLVVDAGVGLYRLTVDQDKGETCVVMSSPKTLINSTELNHGLALSNDGKVLYASSSSRVYAWTYDSKAATVSDTNYTVVANMSDTDKTTRTLLMSQKRPGMLVVSRGTVNDQDNKARNPNSGHAQIRAFDVSSQRKGSEPHDFMDGVLLGSGLRNSVGVAEDPATGGIWSVENSVDELARNGRDIHAGNPGEELNYHGVLDDPSTDKDRGGNYGFPMCYALWNTTGFPDLGGLKPGDQFPGPDAETFTDATCTKDYVAPRLALQAHAAPLDIKFTKDGAKAFISFHGSWATKNPVGYRISSVAFDTSKGEPSAQKSSTDAAVDVLSTPDLAKCPDACFRPVGLAWDSQGRLWFSSDSTGEIFVLHQNGTSSGGGGSTGSPSLVADKAAAWAVVLAAIVAGLFLA</sequence>